<evidence type="ECO:0000313" key="4">
    <source>
        <dbReference type="Proteomes" id="UP000231791"/>
    </source>
</evidence>
<accession>A0A2K8P7V4</accession>
<dbReference type="InterPro" id="IPR045629">
    <property type="entry name" value="DUF6232"/>
</dbReference>
<proteinExistence type="predicted"/>
<dbReference type="EMBL" id="CP024985">
    <property type="protein sequence ID" value="ATZ22824.1"/>
    <property type="molecule type" value="Genomic_DNA"/>
</dbReference>
<feature type="compositionally biased region" description="Pro residues" evidence="1">
    <location>
        <begin position="1"/>
        <end position="35"/>
    </location>
</feature>
<evidence type="ECO:0000313" key="3">
    <source>
        <dbReference type="EMBL" id="ATZ22824.1"/>
    </source>
</evidence>
<dbReference type="GeneID" id="49382051"/>
<organism evidence="3 4">
    <name type="scientific">Streptomyces lavendulae subsp. lavendulae</name>
    <dbReference type="NCBI Taxonomy" id="58340"/>
    <lineage>
        <taxon>Bacteria</taxon>
        <taxon>Bacillati</taxon>
        <taxon>Actinomycetota</taxon>
        <taxon>Actinomycetes</taxon>
        <taxon>Kitasatosporales</taxon>
        <taxon>Streptomycetaceae</taxon>
        <taxon>Streptomyces</taxon>
    </lineage>
</organism>
<dbReference type="Proteomes" id="UP000231791">
    <property type="component" value="Chromosome"/>
</dbReference>
<dbReference type="RefSeq" id="WP_234333568.1">
    <property type="nucleotide sequence ID" value="NZ_CP024985.1"/>
</dbReference>
<sequence length="224" mass="24331">METNGPPRPEQPPPPRRPWLRPDTPPVPQNPPGQPPASYAGLPTSLDLSVTRRLLWVGGAAYPLQNVARVYTFLLKPRRKESVVAFAQRSALTLLAALAFTVFGTIAGFLARAADTNFDGSIRFVWIVTGVALLYYFADMMAVLTAAAHFVLAVESNGQSTALVTGPTGRLNQLVHQIAYAIENPDTELRVQVQRLTISNPSHYYFGDTVNMYGGRGNSGVTHG</sequence>
<keyword evidence="2" id="KW-0812">Transmembrane</keyword>
<dbReference type="Pfam" id="PF19744">
    <property type="entry name" value="DUF6232"/>
    <property type="match status" value="1"/>
</dbReference>
<reference evidence="3 4" key="1">
    <citation type="submission" date="2017-11" db="EMBL/GenBank/DDBJ databases">
        <title>Complete genome sequence of Streptomyces lavendulae subsp. lavendulae CCM 3239 (formerly 'Streptomyces aureofaciens CCM 3239'), the producer of the angucycline-type antibiotic auricin.</title>
        <authorList>
            <person name="Busche T."/>
            <person name="Novakova R."/>
            <person name="Al'Dilaimi A."/>
            <person name="Homerova D."/>
            <person name="Feckova L."/>
            <person name="Rezuchova B."/>
            <person name="Mingyar E."/>
            <person name="Csolleiova D."/>
            <person name="Bekeova C."/>
            <person name="Winkler A."/>
            <person name="Sevcikova B."/>
            <person name="Kalinowski J."/>
            <person name="Kormanec J."/>
            <person name="Ruckert C."/>
        </authorList>
    </citation>
    <scope>NUCLEOTIDE SEQUENCE [LARGE SCALE GENOMIC DNA]</scope>
    <source>
        <strain evidence="3 4">CCM 3239</strain>
    </source>
</reference>
<evidence type="ECO:0000256" key="2">
    <source>
        <dbReference type="SAM" id="Phobius"/>
    </source>
</evidence>
<dbReference type="KEGG" id="slx:SLAV_04585"/>
<feature type="transmembrane region" description="Helical" evidence="2">
    <location>
        <begin position="120"/>
        <end position="138"/>
    </location>
</feature>
<keyword evidence="2" id="KW-1133">Transmembrane helix</keyword>
<dbReference type="AlphaFoldDB" id="A0A2K8P7V4"/>
<keyword evidence="2" id="KW-0472">Membrane</keyword>
<keyword evidence="4" id="KW-1185">Reference proteome</keyword>
<feature type="transmembrane region" description="Helical" evidence="2">
    <location>
        <begin position="92"/>
        <end position="114"/>
    </location>
</feature>
<feature type="region of interest" description="Disordered" evidence="1">
    <location>
        <begin position="1"/>
        <end position="40"/>
    </location>
</feature>
<gene>
    <name evidence="3" type="ORF">SLAV_04585</name>
</gene>
<protein>
    <submittedName>
        <fullName evidence="3">Uncharacterized protein</fullName>
    </submittedName>
</protein>
<name>A0A2K8P7V4_STRLA</name>
<evidence type="ECO:0000256" key="1">
    <source>
        <dbReference type="SAM" id="MobiDB-lite"/>
    </source>
</evidence>